<name>A0A450Y1Q8_9GAMM</name>
<accession>A0A450Y1Q8</accession>
<organism evidence="1">
    <name type="scientific">Candidatus Kentrum sp. MB</name>
    <dbReference type="NCBI Taxonomy" id="2138164"/>
    <lineage>
        <taxon>Bacteria</taxon>
        <taxon>Pseudomonadati</taxon>
        <taxon>Pseudomonadota</taxon>
        <taxon>Gammaproteobacteria</taxon>
        <taxon>Candidatus Kentrum</taxon>
    </lineage>
</organism>
<proteinExistence type="predicted"/>
<evidence type="ECO:0000313" key="1">
    <source>
        <dbReference type="EMBL" id="VFK35473.1"/>
    </source>
</evidence>
<dbReference type="AlphaFoldDB" id="A0A450Y1Q8"/>
<protein>
    <submittedName>
        <fullName evidence="1">Uncharacterized protein</fullName>
    </submittedName>
</protein>
<sequence length="66" mass="7828">MPLLREGVRLHFKLYLMPLPSPRSGFVQPRDLRLRKHGYPTDYINIDSLGQRCFGHFNSFSFFPFL</sequence>
<dbReference type="EMBL" id="CAADFQ010000120">
    <property type="protein sequence ID" value="VFK35473.1"/>
    <property type="molecule type" value="Genomic_DNA"/>
</dbReference>
<reference evidence="1" key="1">
    <citation type="submission" date="2019-02" db="EMBL/GenBank/DDBJ databases">
        <authorList>
            <person name="Gruber-Vodicka R. H."/>
            <person name="Seah K. B. B."/>
        </authorList>
    </citation>
    <scope>NUCLEOTIDE SEQUENCE</scope>
    <source>
        <strain evidence="1">BECK_BZ199</strain>
    </source>
</reference>
<gene>
    <name evidence="1" type="ORF">BECKMB1821I_GA0114274_11201</name>
</gene>